<feature type="compositionally biased region" description="Gly residues" evidence="1">
    <location>
        <begin position="156"/>
        <end position="166"/>
    </location>
</feature>
<reference evidence="3" key="2">
    <citation type="submission" date="2015-01" db="EMBL/GenBank/DDBJ databases">
        <title>Evolutionary Origins and Diversification of the Mycorrhizal Mutualists.</title>
        <authorList>
            <consortium name="DOE Joint Genome Institute"/>
            <consortium name="Mycorrhizal Genomics Consortium"/>
            <person name="Kohler A."/>
            <person name="Kuo A."/>
            <person name="Nagy L.G."/>
            <person name="Floudas D."/>
            <person name="Copeland A."/>
            <person name="Barry K.W."/>
            <person name="Cichocki N."/>
            <person name="Veneault-Fourrey C."/>
            <person name="LaButti K."/>
            <person name="Lindquist E.A."/>
            <person name="Lipzen A."/>
            <person name="Lundell T."/>
            <person name="Morin E."/>
            <person name="Murat C."/>
            <person name="Riley R."/>
            <person name="Ohm R."/>
            <person name="Sun H."/>
            <person name="Tunlid A."/>
            <person name="Henrissat B."/>
            <person name="Grigoriev I.V."/>
            <person name="Hibbett D.S."/>
            <person name="Martin F."/>
        </authorList>
    </citation>
    <scope>NUCLEOTIDE SEQUENCE [LARGE SCALE GENOMIC DNA]</scope>
    <source>
        <strain evidence="3">Foug A</strain>
    </source>
</reference>
<dbReference type="Proteomes" id="UP000053989">
    <property type="component" value="Unassembled WGS sequence"/>
</dbReference>
<feature type="region of interest" description="Disordered" evidence="1">
    <location>
        <begin position="1"/>
        <end position="31"/>
    </location>
</feature>
<protein>
    <submittedName>
        <fullName evidence="2">Uncharacterized protein</fullName>
    </submittedName>
</protein>
<accession>A0A0C3ECZ6</accession>
<dbReference type="HOGENOM" id="CLU_1603706_0_0_1"/>
<organism evidence="2 3">
    <name type="scientific">Scleroderma citrinum Foug A</name>
    <dbReference type="NCBI Taxonomy" id="1036808"/>
    <lineage>
        <taxon>Eukaryota</taxon>
        <taxon>Fungi</taxon>
        <taxon>Dikarya</taxon>
        <taxon>Basidiomycota</taxon>
        <taxon>Agaricomycotina</taxon>
        <taxon>Agaricomycetes</taxon>
        <taxon>Agaricomycetidae</taxon>
        <taxon>Boletales</taxon>
        <taxon>Sclerodermatineae</taxon>
        <taxon>Sclerodermataceae</taxon>
        <taxon>Scleroderma</taxon>
    </lineage>
</organism>
<name>A0A0C3ECZ6_9AGAM</name>
<evidence type="ECO:0000313" key="2">
    <source>
        <dbReference type="EMBL" id="KIM65801.1"/>
    </source>
</evidence>
<dbReference type="STRING" id="1036808.A0A0C3ECZ6"/>
<feature type="region of interest" description="Disordered" evidence="1">
    <location>
        <begin position="71"/>
        <end position="166"/>
    </location>
</feature>
<gene>
    <name evidence="2" type="ORF">SCLCIDRAFT_1211791</name>
</gene>
<feature type="compositionally biased region" description="Basic and acidic residues" evidence="1">
    <location>
        <begin position="127"/>
        <end position="139"/>
    </location>
</feature>
<dbReference type="InParanoid" id="A0A0C3ECZ6"/>
<evidence type="ECO:0000313" key="3">
    <source>
        <dbReference type="Proteomes" id="UP000053989"/>
    </source>
</evidence>
<dbReference type="EMBL" id="KN822020">
    <property type="protein sequence ID" value="KIM65801.1"/>
    <property type="molecule type" value="Genomic_DNA"/>
</dbReference>
<proteinExistence type="predicted"/>
<dbReference type="AlphaFoldDB" id="A0A0C3ECZ6"/>
<reference evidence="2 3" key="1">
    <citation type="submission" date="2014-04" db="EMBL/GenBank/DDBJ databases">
        <authorList>
            <consortium name="DOE Joint Genome Institute"/>
            <person name="Kuo A."/>
            <person name="Kohler A."/>
            <person name="Nagy L.G."/>
            <person name="Floudas D."/>
            <person name="Copeland A."/>
            <person name="Barry K.W."/>
            <person name="Cichocki N."/>
            <person name="Veneault-Fourrey C."/>
            <person name="LaButti K."/>
            <person name="Lindquist E.A."/>
            <person name="Lipzen A."/>
            <person name="Lundell T."/>
            <person name="Morin E."/>
            <person name="Murat C."/>
            <person name="Sun H."/>
            <person name="Tunlid A."/>
            <person name="Henrissat B."/>
            <person name="Grigoriev I.V."/>
            <person name="Hibbett D.S."/>
            <person name="Martin F."/>
            <person name="Nordberg H.P."/>
            <person name="Cantor M.N."/>
            <person name="Hua S.X."/>
        </authorList>
    </citation>
    <scope>NUCLEOTIDE SEQUENCE [LARGE SCALE GENOMIC DNA]</scope>
    <source>
        <strain evidence="2 3">Foug A</strain>
    </source>
</reference>
<evidence type="ECO:0000256" key="1">
    <source>
        <dbReference type="SAM" id="MobiDB-lite"/>
    </source>
</evidence>
<keyword evidence="3" id="KW-1185">Reference proteome</keyword>
<sequence>MAGYHSLPTQSRWHSHQHISPTDPWHTKDHDLLDNTSTPLHTPAYSWEWGAFPQPSPIHFATPFIAKALNTAHDEPDENERILMRSRSVPPELEASPHVAHTSLPALDGDHDHDNYPPCERQPPTRSDTDTSDLPKRSGPELPVPPSGSQPPVAGLDGGIEVGYTL</sequence>
<dbReference type="OrthoDB" id="4567at2759"/>